<organism evidence="1 2">
    <name type="scientific">Spirosoma arboris</name>
    <dbReference type="NCBI Taxonomy" id="2682092"/>
    <lineage>
        <taxon>Bacteria</taxon>
        <taxon>Pseudomonadati</taxon>
        <taxon>Bacteroidota</taxon>
        <taxon>Cytophagia</taxon>
        <taxon>Cytophagales</taxon>
        <taxon>Cytophagaceae</taxon>
        <taxon>Spirosoma</taxon>
    </lineage>
</organism>
<comment type="caution">
    <text evidence="1">The sequence shown here is derived from an EMBL/GenBank/DDBJ whole genome shotgun (WGS) entry which is preliminary data.</text>
</comment>
<gene>
    <name evidence="1" type="ORF">GO755_19750</name>
</gene>
<keyword evidence="2" id="KW-1185">Reference proteome</keyword>
<name>A0A7K1SET6_9BACT</name>
<evidence type="ECO:0000313" key="2">
    <source>
        <dbReference type="Proteomes" id="UP000436006"/>
    </source>
</evidence>
<sequence length="171" mass="18465">MKNARRILLLLIGLWSIGGRGQNPLLIGPKVPPPPQNPLSDPQGDRVLKILFNVSVELAKQELLNSSAAGTPYTNRDAADTSLRYNAVILLLTGVNQLINNWRDFLNSPHSYRSPNPPDPATLIASIDGVPEPVAPTGNDSFLNHLDVAYGLGEPLPINKVEVAVKGPKKK</sequence>
<evidence type="ECO:0000313" key="1">
    <source>
        <dbReference type="EMBL" id="MVM32291.1"/>
    </source>
</evidence>
<accession>A0A7K1SET6</accession>
<dbReference type="RefSeq" id="WP_157587022.1">
    <property type="nucleotide sequence ID" value="NZ_WPIN01000007.1"/>
</dbReference>
<dbReference type="AlphaFoldDB" id="A0A7K1SET6"/>
<dbReference type="Proteomes" id="UP000436006">
    <property type="component" value="Unassembled WGS sequence"/>
</dbReference>
<dbReference type="EMBL" id="WPIN01000007">
    <property type="protein sequence ID" value="MVM32291.1"/>
    <property type="molecule type" value="Genomic_DNA"/>
</dbReference>
<protein>
    <submittedName>
        <fullName evidence="1">Uncharacterized protein</fullName>
    </submittedName>
</protein>
<proteinExistence type="predicted"/>
<reference evidence="1 2" key="1">
    <citation type="submission" date="2019-12" db="EMBL/GenBank/DDBJ databases">
        <title>Spirosoma sp. HMF4905 genome sequencing and assembly.</title>
        <authorList>
            <person name="Kang H."/>
            <person name="Cha I."/>
            <person name="Kim H."/>
            <person name="Joh K."/>
        </authorList>
    </citation>
    <scope>NUCLEOTIDE SEQUENCE [LARGE SCALE GENOMIC DNA]</scope>
    <source>
        <strain evidence="1 2">HMF4905</strain>
    </source>
</reference>